<feature type="compositionally biased region" description="Basic residues" evidence="1">
    <location>
        <begin position="1"/>
        <end position="15"/>
    </location>
</feature>
<sequence>MKGRGKRAIPVKTRRPTALSGTIPTCENPVTRPGIGPGSPRWEASVLIAQPPRPYAKTLIFPTTTYGSPKIAFLREFLVHKAKWGTRVAAL</sequence>
<proteinExistence type="predicted"/>
<evidence type="ECO:0000313" key="2">
    <source>
        <dbReference type="EMBL" id="KAJ8882038.1"/>
    </source>
</evidence>
<name>A0ABQ9HD87_9NEOP</name>
<accession>A0ABQ9HD87</accession>
<protein>
    <submittedName>
        <fullName evidence="2">Uncharacterized protein</fullName>
    </submittedName>
</protein>
<comment type="caution">
    <text evidence="2">The sequence shown here is derived from an EMBL/GenBank/DDBJ whole genome shotgun (WGS) entry which is preliminary data.</text>
</comment>
<reference evidence="2 3" key="1">
    <citation type="submission" date="2023-02" db="EMBL/GenBank/DDBJ databases">
        <title>LHISI_Scaffold_Assembly.</title>
        <authorList>
            <person name="Stuart O.P."/>
            <person name="Cleave R."/>
            <person name="Magrath M.J.L."/>
            <person name="Mikheyev A.S."/>
        </authorList>
    </citation>
    <scope>NUCLEOTIDE SEQUENCE [LARGE SCALE GENOMIC DNA]</scope>
    <source>
        <strain evidence="2">Daus_M_001</strain>
        <tissue evidence="2">Leg muscle</tissue>
    </source>
</reference>
<gene>
    <name evidence="2" type="ORF">PR048_018526</name>
</gene>
<organism evidence="2 3">
    <name type="scientific">Dryococelus australis</name>
    <dbReference type="NCBI Taxonomy" id="614101"/>
    <lineage>
        <taxon>Eukaryota</taxon>
        <taxon>Metazoa</taxon>
        <taxon>Ecdysozoa</taxon>
        <taxon>Arthropoda</taxon>
        <taxon>Hexapoda</taxon>
        <taxon>Insecta</taxon>
        <taxon>Pterygota</taxon>
        <taxon>Neoptera</taxon>
        <taxon>Polyneoptera</taxon>
        <taxon>Phasmatodea</taxon>
        <taxon>Verophasmatodea</taxon>
        <taxon>Anareolatae</taxon>
        <taxon>Phasmatidae</taxon>
        <taxon>Eurycanthinae</taxon>
        <taxon>Dryococelus</taxon>
    </lineage>
</organism>
<evidence type="ECO:0000256" key="1">
    <source>
        <dbReference type="SAM" id="MobiDB-lite"/>
    </source>
</evidence>
<evidence type="ECO:0000313" key="3">
    <source>
        <dbReference type="Proteomes" id="UP001159363"/>
    </source>
</evidence>
<dbReference type="EMBL" id="JARBHB010000006">
    <property type="protein sequence ID" value="KAJ8882038.1"/>
    <property type="molecule type" value="Genomic_DNA"/>
</dbReference>
<feature type="region of interest" description="Disordered" evidence="1">
    <location>
        <begin position="1"/>
        <end position="37"/>
    </location>
</feature>
<keyword evidence="3" id="KW-1185">Reference proteome</keyword>
<dbReference type="Proteomes" id="UP001159363">
    <property type="component" value="Chromosome 5"/>
</dbReference>